<reference evidence="1 2" key="1">
    <citation type="submission" date="2016-10" db="EMBL/GenBank/DDBJ databases">
        <authorList>
            <person name="de Groot N.N."/>
        </authorList>
    </citation>
    <scope>NUCLEOTIDE SEQUENCE [LARGE SCALE GENOMIC DNA]</scope>
    <source>
        <strain evidence="1 2">Nl18</strain>
    </source>
</reference>
<dbReference type="EMBL" id="FOCT01000008">
    <property type="protein sequence ID" value="SEN92691.1"/>
    <property type="molecule type" value="Genomic_DNA"/>
</dbReference>
<evidence type="ECO:0000313" key="1">
    <source>
        <dbReference type="EMBL" id="SEN92691.1"/>
    </source>
</evidence>
<proteinExistence type="predicted"/>
<protein>
    <submittedName>
        <fullName evidence="1">Uncharacterized protein</fullName>
    </submittedName>
</protein>
<gene>
    <name evidence="1" type="ORF">SAMN05216404_108157</name>
</gene>
<dbReference type="RefSeq" id="WP_074747032.1">
    <property type="nucleotide sequence ID" value="NZ_FOCT01000008.1"/>
</dbReference>
<evidence type="ECO:0000313" key="2">
    <source>
        <dbReference type="Proteomes" id="UP000183898"/>
    </source>
</evidence>
<accession>A0A1H8KJ29</accession>
<name>A0A1H8KJ29_9PROT</name>
<sequence>MKTIVGIKVRGFILAAAFFVGAGFGTSAYAQFQSSYLIDPNSNTVTMIGNLGGGSSDAWGINSEGRIACYSSTAGGTTG</sequence>
<dbReference type="AlphaFoldDB" id="A0A1H8KJ29"/>
<dbReference type="Proteomes" id="UP000183898">
    <property type="component" value="Unassembled WGS sequence"/>
</dbReference>
<organism evidence="1 2">
    <name type="scientific">Nitrosospira multiformis</name>
    <dbReference type="NCBI Taxonomy" id="1231"/>
    <lineage>
        <taxon>Bacteria</taxon>
        <taxon>Pseudomonadati</taxon>
        <taxon>Pseudomonadota</taxon>
        <taxon>Betaproteobacteria</taxon>
        <taxon>Nitrosomonadales</taxon>
        <taxon>Nitrosomonadaceae</taxon>
        <taxon>Nitrosospira</taxon>
    </lineage>
</organism>